<name>A0A8H7ACW0_9EURO</name>
<evidence type="ECO:0000313" key="3">
    <source>
        <dbReference type="Proteomes" id="UP000606974"/>
    </source>
</evidence>
<evidence type="ECO:0000313" key="2">
    <source>
        <dbReference type="EMBL" id="KAF7504796.1"/>
    </source>
</evidence>
<comment type="caution">
    <text evidence="2">The sequence shown here is derived from an EMBL/GenBank/DDBJ whole genome shotgun (WGS) entry which is preliminary data.</text>
</comment>
<reference evidence="2" key="1">
    <citation type="submission" date="2020-02" db="EMBL/GenBank/DDBJ databases">
        <authorList>
            <person name="Palmer J.M."/>
        </authorList>
    </citation>
    <scope>NUCLEOTIDE SEQUENCE</scope>
    <source>
        <strain evidence="2">EPUS1.4</strain>
        <tissue evidence="2">Thallus</tissue>
    </source>
</reference>
<dbReference type="EMBL" id="JAACFV010000127">
    <property type="protein sequence ID" value="KAF7504796.1"/>
    <property type="molecule type" value="Genomic_DNA"/>
</dbReference>
<dbReference type="OrthoDB" id="4818801at2759"/>
<gene>
    <name evidence="2" type="ORF">GJ744_001729</name>
</gene>
<organism evidence="2 3">
    <name type="scientific">Endocarpon pusillum</name>
    <dbReference type="NCBI Taxonomy" id="364733"/>
    <lineage>
        <taxon>Eukaryota</taxon>
        <taxon>Fungi</taxon>
        <taxon>Dikarya</taxon>
        <taxon>Ascomycota</taxon>
        <taxon>Pezizomycotina</taxon>
        <taxon>Eurotiomycetes</taxon>
        <taxon>Chaetothyriomycetidae</taxon>
        <taxon>Verrucariales</taxon>
        <taxon>Verrucariaceae</taxon>
        <taxon>Endocarpon</taxon>
    </lineage>
</organism>
<evidence type="ECO:0000256" key="1">
    <source>
        <dbReference type="SAM" id="MobiDB-lite"/>
    </source>
</evidence>
<keyword evidence="3" id="KW-1185">Reference proteome</keyword>
<accession>A0A8H7ACW0</accession>
<sequence length="97" mass="10716">MVGDIDSFNVGHPGETECSKSGQYTGKVDLPLLPEGIEKVQQSANLVFGPGRLIDPANLARLGQPLPKSTTDLEDIRRFTTKRRLGRPKYQPQLRSI</sequence>
<dbReference type="Proteomes" id="UP000606974">
    <property type="component" value="Unassembled WGS sequence"/>
</dbReference>
<feature type="region of interest" description="Disordered" evidence="1">
    <location>
        <begin position="1"/>
        <end position="25"/>
    </location>
</feature>
<dbReference type="AlphaFoldDB" id="A0A8H7ACW0"/>
<protein>
    <submittedName>
        <fullName evidence="2">Uncharacterized protein</fullName>
    </submittedName>
</protein>
<proteinExistence type="predicted"/>